<dbReference type="SUPFAM" id="SSF56059">
    <property type="entry name" value="Glutathione synthetase ATP-binding domain-like"/>
    <property type="match status" value="1"/>
</dbReference>
<dbReference type="Gene3D" id="3.30.470.20">
    <property type="entry name" value="ATP-grasp fold, B domain"/>
    <property type="match status" value="1"/>
</dbReference>
<evidence type="ECO:0008006" key="3">
    <source>
        <dbReference type="Google" id="ProtNLM"/>
    </source>
</evidence>
<proteinExistence type="predicted"/>
<organism evidence="1 2">
    <name type="scientific">Candidatus Magasanikbacteria bacterium RIFOXYA2_FULL_44_8</name>
    <dbReference type="NCBI Taxonomy" id="1798696"/>
    <lineage>
        <taxon>Bacteria</taxon>
        <taxon>Candidatus Magasanikiibacteriota</taxon>
    </lineage>
</organism>
<accession>A0A1F6NL80</accession>
<comment type="caution">
    <text evidence="1">The sequence shown here is derived from an EMBL/GenBank/DDBJ whole genome shotgun (WGS) entry which is preliminary data.</text>
</comment>
<sequence>MDILAKIKRKIGTRRIFYVCRDVERAAAGLLLGIPNYFVITNDSGYSRTLLPQYPNLILIKDCQQLDTLQLLKSKQCHGAIRPKDYVLVFKPNKQMELLCATNKWQLLNPSAELGNKVEEKISQVEWLGPLKKYLPPHQVDVLRNIIWKGDIFILQFNRAHTGGGTILIKTKKQLNELKLKFPERPTRVTKYIDGPAFTNNNIVWGGRVLSGAINYQITGLRPFTDNPFATIGNDWALPREILTPSQTKQFYAIATAVGKRLAQKGWKGLCGVDTVLDRKNNKMHLIEINARQLASVPYESELQNLHCHSERSEESCCPTFAAHIAALLSITPDDCELTQISDGSQIILRNQKINRAPNLDRLKKFKIISYDNTEIGTDRLRLQCPAGIMARHNKFNKIGKEIIYAISG</sequence>
<dbReference type="Proteomes" id="UP000177803">
    <property type="component" value="Unassembled WGS sequence"/>
</dbReference>
<gene>
    <name evidence="1" type="ORF">A2261_01385</name>
</gene>
<dbReference type="EMBL" id="MFQR01000002">
    <property type="protein sequence ID" value="OGH84747.1"/>
    <property type="molecule type" value="Genomic_DNA"/>
</dbReference>
<evidence type="ECO:0000313" key="2">
    <source>
        <dbReference type="Proteomes" id="UP000177803"/>
    </source>
</evidence>
<evidence type="ECO:0000313" key="1">
    <source>
        <dbReference type="EMBL" id="OGH84747.1"/>
    </source>
</evidence>
<reference evidence="1 2" key="1">
    <citation type="journal article" date="2016" name="Nat. Commun.">
        <title>Thousands of microbial genomes shed light on interconnected biogeochemical processes in an aquifer system.</title>
        <authorList>
            <person name="Anantharaman K."/>
            <person name="Brown C.T."/>
            <person name="Hug L.A."/>
            <person name="Sharon I."/>
            <person name="Castelle C.J."/>
            <person name="Probst A.J."/>
            <person name="Thomas B.C."/>
            <person name="Singh A."/>
            <person name="Wilkins M.J."/>
            <person name="Karaoz U."/>
            <person name="Brodie E.L."/>
            <person name="Williams K.H."/>
            <person name="Hubbard S.S."/>
            <person name="Banfield J.F."/>
        </authorList>
    </citation>
    <scope>NUCLEOTIDE SEQUENCE [LARGE SCALE GENOMIC DNA]</scope>
</reference>
<protein>
    <recommendedName>
        <fullName evidence="3">ATP-grasp domain-containing protein</fullName>
    </recommendedName>
</protein>
<name>A0A1F6NL80_9BACT</name>
<dbReference type="AlphaFoldDB" id="A0A1F6NL80"/>